<name>A0A5P9K0Z2_9HYPH</name>
<dbReference type="InterPro" id="IPR006016">
    <property type="entry name" value="UspA"/>
</dbReference>
<comment type="similarity">
    <text evidence="1">Belongs to the universal stress protein A family.</text>
</comment>
<dbReference type="InterPro" id="IPR006015">
    <property type="entry name" value="Universal_stress_UspA"/>
</dbReference>
<dbReference type="SUPFAM" id="SSF52402">
    <property type="entry name" value="Adenine nucleotide alpha hydrolases-like"/>
    <property type="match status" value="1"/>
</dbReference>
<feature type="domain" description="UspA" evidence="2">
    <location>
        <begin position="226"/>
        <end position="277"/>
    </location>
</feature>
<organism evidence="3 4">
    <name type="scientific">Microvirga thermotolerans</name>
    <dbReference type="NCBI Taxonomy" id="2651334"/>
    <lineage>
        <taxon>Bacteria</taxon>
        <taxon>Pseudomonadati</taxon>
        <taxon>Pseudomonadota</taxon>
        <taxon>Alphaproteobacteria</taxon>
        <taxon>Hyphomicrobiales</taxon>
        <taxon>Methylobacteriaceae</taxon>
        <taxon>Microvirga</taxon>
    </lineage>
</organism>
<dbReference type="Pfam" id="PF00582">
    <property type="entry name" value="Usp"/>
    <property type="match status" value="1"/>
</dbReference>
<evidence type="ECO:0000259" key="2">
    <source>
        <dbReference type="Pfam" id="PF00582"/>
    </source>
</evidence>
<evidence type="ECO:0000313" key="3">
    <source>
        <dbReference type="EMBL" id="QFU17698.1"/>
    </source>
</evidence>
<dbReference type="PANTHER" id="PTHR46268">
    <property type="entry name" value="STRESS RESPONSE PROTEIN NHAX"/>
    <property type="match status" value="1"/>
</dbReference>
<reference evidence="3 4" key="1">
    <citation type="submission" date="2019-10" db="EMBL/GenBank/DDBJ databases">
        <title>Isolation, Identification of Microvirga thermotolerans HR1, a novel thermophilic bacterium and Comparative Genomics of the genus Microvirga.</title>
        <authorList>
            <person name="Li J."/>
            <person name="Zhang W."/>
            <person name="Lin M."/>
            <person name="Wang J."/>
        </authorList>
    </citation>
    <scope>NUCLEOTIDE SEQUENCE [LARGE SCALE GENOMIC DNA]</scope>
    <source>
        <strain evidence="3 4">HR1</strain>
    </source>
</reference>
<gene>
    <name evidence="3" type="ORF">GDR74_16580</name>
</gene>
<dbReference type="Proteomes" id="UP000325614">
    <property type="component" value="Chromosome"/>
</dbReference>
<accession>A0A5P9K0Z2</accession>
<dbReference type="EMBL" id="CP045423">
    <property type="protein sequence ID" value="QFU17698.1"/>
    <property type="molecule type" value="Genomic_DNA"/>
</dbReference>
<dbReference type="PANTHER" id="PTHR46268:SF15">
    <property type="entry name" value="UNIVERSAL STRESS PROTEIN HP_0031"/>
    <property type="match status" value="1"/>
</dbReference>
<protein>
    <submittedName>
        <fullName evidence="3">Universal stress protein</fullName>
    </submittedName>
</protein>
<dbReference type="AlphaFoldDB" id="A0A5P9K0Z2"/>
<dbReference type="KEGG" id="mico:GDR74_16580"/>
<sequence length="279" mass="29709">MGVQGIKSILIGVSPELERPSAAAAYGLSLARSASAHASISALSPEMTLTHAFVSSTAAGLVAAENRRLLEQARAAVEKIRQDAMAQGVSCSSEAIQKHYALLASSFTKRVRTHDLVIVDAEPDSLSLRRGLLEEALFNGGRPMLVIPPNVETFRVQNILVAWDGSAKATRAVNDALPFLRAADHVEVLSVIGEKDMSRSVPGADLAPHLARHGVNCTVKDLSTPNGDAAEIVRSQAAMNRADLIVMGAYVHSRLRQLVLGGVTQAMLRDCSIPLMLSY</sequence>
<proteinExistence type="inferred from homology"/>
<dbReference type="Gene3D" id="3.40.50.12370">
    <property type="match status" value="1"/>
</dbReference>
<dbReference type="CDD" id="cd00293">
    <property type="entry name" value="USP-like"/>
    <property type="match status" value="1"/>
</dbReference>
<dbReference type="PRINTS" id="PR01438">
    <property type="entry name" value="UNVRSLSTRESS"/>
</dbReference>
<keyword evidence="4" id="KW-1185">Reference proteome</keyword>
<evidence type="ECO:0000313" key="4">
    <source>
        <dbReference type="Proteomes" id="UP000325614"/>
    </source>
</evidence>
<dbReference type="RefSeq" id="WP_152587330.1">
    <property type="nucleotide sequence ID" value="NZ_CP045423.1"/>
</dbReference>
<evidence type="ECO:0000256" key="1">
    <source>
        <dbReference type="ARBA" id="ARBA00008791"/>
    </source>
</evidence>